<proteinExistence type="predicted"/>
<dbReference type="KEGG" id="mshg:MSG_00290"/>
<accession>A0A1Z4EBY5</accession>
<dbReference type="Proteomes" id="UP000217736">
    <property type="component" value="Chromosome"/>
</dbReference>
<reference evidence="3" key="1">
    <citation type="submission" date="2017-06" db="EMBL/GenBank/DDBJ databases">
        <title>Complete Genome Sequence of Mycobacterium shigaense.</title>
        <authorList>
            <person name="Fukano H."/>
            <person name="Yoshida M."/>
            <person name="Kazumi Y."/>
            <person name="Ogura Y."/>
            <person name="Mitarai S."/>
            <person name="Hayashi T."/>
            <person name="Hoshino Y."/>
        </authorList>
    </citation>
    <scope>NUCLEOTIDE SEQUENCE [LARGE SCALE GENOMIC DNA]</scope>
    <source>
        <strain evidence="3">UN-152</strain>
    </source>
</reference>
<feature type="region of interest" description="Disordered" evidence="1">
    <location>
        <begin position="1"/>
        <end position="21"/>
    </location>
</feature>
<evidence type="ECO:0000313" key="3">
    <source>
        <dbReference type="Proteomes" id="UP000217736"/>
    </source>
</evidence>
<sequence>MFRAEKVKGNRNAEKSQPDDGCGKALRFSHCHEAFQLVQPANVAVALPIRIGADVGVAAFDALTKAIDGGLQGQVNQATPTDVPPYRLLVYNQIDRI</sequence>
<gene>
    <name evidence="2" type="ORF">MSG_00290</name>
</gene>
<dbReference type="AlphaFoldDB" id="A0A1Z4EBY5"/>
<evidence type="ECO:0000313" key="2">
    <source>
        <dbReference type="EMBL" id="BAX90456.1"/>
    </source>
</evidence>
<protein>
    <submittedName>
        <fullName evidence="2">Uncharacterized protein</fullName>
    </submittedName>
</protein>
<evidence type="ECO:0000256" key="1">
    <source>
        <dbReference type="SAM" id="MobiDB-lite"/>
    </source>
</evidence>
<keyword evidence="3" id="KW-1185">Reference proteome</keyword>
<dbReference type="EMBL" id="AP018164">
    <property type="protein sequence ID" value="BAX90456.1"/>
    <property type="molecule type" value="Genomic_DNA"/>
</dbReference>
<organism evidence="2 3">
    <name type="scientific">Mycobacterium shigaense</name>
    <dbReference type="NCBI Taxonomy" id="722731"/>
    <lineage>
        <taxon>Bacteria</taxon>
        <taxon>Bacillati</taxon>
        <taxon>Actinomycetota</taxon>
        <taxon>Actinomycetes</taxon>
        <taxon>Mycobacteriales</taxon>
        <taxon>Mycobacteriaceae</taxon>
        <taxon>Mycobacterium</taxon>
        <taxon>Mycobacterium simiae complex</taxon>
    </lineage>
</organism>
<name>A0A1Z4EBY5_9MYCO</name>